<dbReference type="PRINTS" id="PR00455">
    <property type="entry name" value="HTHTETR"/>
</dbReference>
<name>A0A849AKC3_9MICO</name>
<evidence type="ECO:0000256" key="5">
    <source>
        <dbReference type="PROSITE-ProRule" id="PRU00335"/>
    </source>
</evidence>
<protein>
    <submittedName>
        <fullName evidence="7">TetR family transcriptional regulator</fullName>
    </submittedName>
</protein>
<keyword evidence="1" id="KW-0678">Repressor</keyword>
<comment type="caution">
    <text evidence="7">The sequence shown here is derived from an EMBL/GenBank/DDBJ whole genome shotgun (WGS) entry which is preliminary data.</text>
</comment>
<dbReference type="InterPro" id="IPR036271">
    <property type="entry name" value="Tet_transcr_reg_TetR-rel_C_sf"/>
</dbReference>
<evidence type="ECO:0000259" key="6">
    <source>
        <dbReference type="PROSITE" id="PS50977"/>
    </source>
</evidence>
<dbReference type="InterPro" id="IPR009057">
    <property type="entry name" value="Homeodomain-like_sf"/>
</dbReference>
<dbReference type="Gene3D" id="1.10.357.10">
    <property type="entry name" value="Tetracycline Repressor, domain 2"/>
    <property type="match status" value="1"/>
</dbReference>
<reference evidence="7 8" key="1">
    <citation type="submission" date="2020-05" db="EMBL/GenBank/DDBJ databases">
        <title>Flexivirga sp. ID2601S isolated from air conditioner.</title>
        <authorList>
            <person name="Kim D.H."/>
        </authorList>
    </citation>
    <scope>NUCLEOTIDE SEQUENCE [LARGE SCALE GENOMIC DNA]</scope>
    <source>
        <strain evidence="7 8">ID2601S</strain>
    </source>
</reference>
<evidence type="ECO:0000256" key="2">
    <source>
        <dbReference type="ARBA" id="ARBA00023015"/>
    </source>
</evidence>
<dbReference type="SUPFAM" id="SSF48498">
    <property type="entry name" value="Tetracyclin repressor-like, C-terminal domain"/>
    <property type="match status" value="1"/>
</dbReference>
<dbReference type="GO" id="GO:0003700">
    <property type="term" value="F:DNA-binding transcription factor activity"/>
    <property type="evidence" value="ECO:0007669"/>
    <property type="project" value="TreeGrafter"/>
</dbReference>
<dbReference type="InterPro" id="IPR050109">
    <property type="entry name" value="HTH-type_TetR-like_transc_reg"/>
</dbReference>
<keyword evidence="2" id="KW-0805">Transcription regulation</keyword>
<evidence type="ECO:0000256" key="3">
    <source>
        <dbReference type="ARBA" id="ARBA00023125"/>
    </source>
</evidence>
<dbReference type="GO" id="GO:0000976">
    <property type="term" value="F:transcription cis-regulatory region binding"/>
    <property type="evidence" value="ECO:0007669"/>
    <property type="project" value="TreeGrafter"/>
</dbReference>
<dbReference type="SUPFAM" id="SSF46689">
    <property type="entry name" value="Homeodomain-like"/>
    <property type="match status" value="1"/>
</dbReference>
<organism evidence="7 8">
    <name type="scientific">Flexivirga aerilata</name>
    <dbReference type="NCBI Taxonomy" id="1656889"/>
    <lineage>
        <taxon>Bacteria</taxon>
        <taxon>Bacillati</taxon>
        <taxon>Actinomycetota</taxon>
        <taxon>Actinomycetes</taxon>
        <taxon>Micrococcales</taxon>
        <taxon>Dermacoccaceae</taxon>
        <taxon>Flexivirga</taxon>
    </lineage>
</organism>
<keyword evidence="4" id="KW-0804">Transcription</keyword>
<dbReference type="Pfam" id="PF00440">
    <property type="entry name" value="TetR_N"/>
    <property type="match status" value="1"/>
</dbReference>
<dbReference type="Proteomes" id="UP000557772">
    <property type="component" value="Unassembled WGS sequence"/>
</dbReference>
<sequence length="201" mass="21593">MSLDRRSQILQAGARCIARHGIRGLRITDVAAEAGVASGLLYYHFTDRSGLLAATLDYINEQVAQARDAATATDLAPIARLSRRLTDEFSDDPQLRDNSAAWNELRALAVFERDLRDALARTTAGWNAEVTALVEDAQRSGELTDVADPATISAALTALVEGLSGRWLSGEVSTQDAHHTIDTLLDGLRPAATGKDPQPCN</sequence>
<evidence type="ECO:0000256" key="1">
    <source>
        <dbReference type="ARBA" id="ARBA00022491"/>
    </source>
</evidence>
<dbReference type="PROSITE" id="PS50977">
    <property type="entry name" value="HTH_TETR_2"/>
    <property type="match status" value="1"/>
</dbReference>
<keyword evidence="8" id="KW-1185">Reference proteome</keyword>
<dbReference type="InterPro" id="IPR039538">
    <property type="entry name" value="BetI_C"/>
</dbReference>
<feature type="domain" description="HTH tetR-type" evidence="6">
    <location>
        <begin position="3"/>
        <end position="63"/>
    </location>
</feature>
<accession>A0A849AKC3</accession>
<dbReference type="PANTHER" id="PTHR30055">
    <property type="entry name" value="HTH-TYPE TRANSCRIPTIONAL REGULATOR RUTR"/>
    <property type="match status" value="1"/>
</dbReference>
<gene>
    <name evidence="7" type="ORF">HJ588_10540</name>
</gene>
<keyword evidence="3 5" id="KW-0238">DNA-binding</keyword>
<proteinExistence type="predicted"/>
<dbReference type="AlphaFoldDB" id="A0A849AKC3"/>
<dbReference type="PANTHER" id="PTHR30055:SF234">
    <property type="entry name" value="HTH-TYPE TRANSCRIPTIONAL REGULATOR BETI"/>
    <property type="match status" value="1"/>
</dbReference>
<evidence type="ECO:0000256" key="4">
    <source>
        <dbReference type="ARBA" id="ARBA00023163"/>
    </source>
</evidence>
<dbReference type="EMBL" id="JABENB010000001">
    <property type="protein sequence ID" value="NNG39708.1"/>
    <property type="molecule type" value="Genomic_DNA"/>
</dbReference>
<dbReference type="InterPro" id="IPR001647">
    <property type="entry name" value="HTH_TetR"/>
</dbReference>
<dbReference type="RefSeq" id="WP_171154702.1">
    <property type="nucleotide sequence ID" value="NZ_JABENB010000001.1"/>
</dbReference>
<dbReference type="Pfam" id="PF13977">
    <property type="entry name" value="TetR_C_6"/>
    <property type="match status" value="1"/>
</dbReference>
<feature type="DNA-binding region" description="H-T-H motif" evidence="5">
    <location>
        <begin position="26"/>
        <end position="45"/>
    </location>
</feature>
<evidence type="ECO:0000313" key="8">
    <source>
        <dbReference type="Proteomes" id="UP000557772"/>
    </source>
</evidence>
<evidence type="ECO:0000313" key="7">
    <source>
        <dbReference type="EMBL" id="NNG39708.1"/>
    </source>
</evidence>